<accession>A0A7X0VYH3</accession>
<name>A0A7X0VYH3_9BACL</name>
<feature type="signal peptide" evidence="1">
    <location>
        <begin position="1"/>
        <end position="24"/>
    </location>
</feature>
<reference evidence="2 3" key="1">
    <citation type="submission" date="2020-08" db="EMBL/GenBank/DDBJ databases">
        <title>Cohnella phylogeny.</title>
        <authorList>
            <person name="Dunlap C."/>
        </authorList>
    </citation>
    <scope>NUCLEOTIDE SEQUENCE [LARGE SCALE GENOMIC DNA]</scope>
    <source>
        <strain evidence="2 3">CBP 2801</strain>
    </source>
</reference>
<proteinExistence type="predicted"/>
<protein>
    <submittedName>
        <fullName evidence="2">Uncharacterized protein</fullName>
    </submittedName>
</protein>
<organism evidence="2 3">
    <name type="scientific">Cohnella zeiphila</name>
    <dbReference type="NCBI Taxonomy" id="2761120"/>
    <lineage>
        <taxon>Bacteria</taxon>
        <taxon>Bacillati</taxon>
        <taxon>Bacillota</taxon>
        <taxon>Bacilli</taxon>
        <taxon>Bacillales</taxon>
        <taxon>Paenibacillaceae</taxon>
        <taxon>Cohnella</taxon>
    </lineage>
</organism>
<dbReference type="RefSeq" id="WP_185130604.1">
    <property type="nucleotide sequence ID" value="NZ_JACJVO010000023.1"/>
</dbReference>
<gene>
    <name evidence="2" type="ORF">H7C18_18640</name>
</gene>
<evidence type="ECO:0000313" key="2">
    <source>
        <dbReference type="EMBL" id="MBB6732938.1"/>
    </source>
</evidence>
<sequence length="142" mass="15640">MKHIQIAAALLAAVVFAFHRPAAAAEEALAVSVFDVKREKVVQAMPLEPPLQHSVLALLRSAPSMYGGLSVNPRGGLIVRIAFPAPLQVSHPFYKDRVRQVYLFLEPGTDPRALLFWEHGKSAVAVLHGDSRKFMERNHLGL</sequence>
<comment type="caution">
    <text evidence="2">The sequence shown here is derived from an EMBL/GenBank/DDBJ whole genome shotgun (WGS) entry which is preliminary data.</text>
</comment>
<dbReference type="AlphaFoldDB" id="A0A7X0VYH3"/>
<evidence type="ECO:0000313" key="3">
    <source>
        <dbReference type="Proteomes" id="UP000564644"/>
    </source>
</evidence>
<keyword evidence="3" id="KW-1185">Reference proteome</keyword>
<feature type="chain" id="PRO_5031072057" evidence="1">
    <location>
        <begin position="25"/>
        <end position="142"/>
    </location>
</feature>
<keyword evidence="1" id="KW-0732">Signal</keyword>
<evidence type="ECO:0000256" key="1">
    <source>
        <dbReference type="SAM" id="SignalP"/>
    </source>
</evidence>
<dbReference type="EMBL" id="JACJVO010000023">
    <property type="protein sequence ID" value="MBB6732938.1"/>
    <property type="molecule type" value="Genomic_DNA"/>
</dbReference>
<dbReference type="Proteomes" id="UP000564644">
    <property type="component" value="Unassembled WGS sequence"/>
</dbReference>